<evidence type="ECO:0000259" key="10">
    <source>
        <dbReference type="PROSITE" id="PS51898"/>
    </source>
</evidence>
<name>A0ABS2BNR8_9NEIS</name>
<comment type="similarity">
    <text evidence="9">Belongs to the 'phage' integrase family. XerC subfamily.</text>
</comment>
<feature type="active site" description="O-(3'-phospho-DNA)-tyrosine intermediate" evidence="9">
    <location>
        <position position="284"/>
    </location>
</feature>
<feature type="active site" evidence="9">
    <location>
        <position position="275"/>
    </location>
</feature>
<evidence type="ECO:0000313" key="13">
    <source>
        <dbReference type="Proteomes" id="UP000809431"/>
    </source>
</evidence>
<proteinExistence type="inferred from homology"/>
<dbReference type="PROSITE" id="PS51900">
    <property type="entry name" value="CB"/>
    <property type="match status" value="1"/>
</dbReference>
<dbReference type="PANTHER" id="PTHR30349">
    <property type="entry name" value="PHAGE INTEGRASE-RELATED"/>
    <property type="match status" value="1"/>
</dbReference>
<keyword evidence="4 9" id="KW-0159">Chromosome partition</keyword>
<protein>
    <recommendedName>
        <fullName evidence="9">Tyrosine recombinase XerC</fullName>
    </recommendedName>
</protein>
<evidence type="ECO:0000256" key="1">
    <source>
        <dbReference type="ARBA" id="ARBA00004496"/>
    </source>
</evidence>
<dbReference type="Gene3D" id="1.10.150.130">
    <property type="match status" value="1"/>
</dbReference>
<feature type="domain" description="Core-binding (CB)" evidence="11">
    <location>
        <begin position="10"/>
        <end position="95"/>
    </location>
</feature>
<evidence type="ECO:0000313" key="12">
    <source>
        <dbReference type="EMBL" id="MBM3117243.1"/>
    </source>
</evidence>
<dbReference type="CDD" id="cd00798">
    <property type="entry name" value="INT_XerDC_C"/>
    <property type="match status" value="1"/>
</dbReference>
<evidence type="ECO:0000256" key="5">
    <source>
        <dbReference type="ARBA" id="ARBA00022908"/>
    </source>
</evidence>
<keyword evidence="8 9" id="KW-0131">Cell cycle</keyword>
<keyword evidence="5 9" id="KW-0229">DNA integration</keyword>
<sequence length="313" mass="34931">MPKPPSAIRSEPPRHLGDFEHFDLVLTAEAASPQTRSAYRRDLLVLAELAGDTDLAGLETRTARGYVRMLVSRQLSGRSVARMLSAWRSFYRVMMRDRGWTQNPFATVRAPKAPKPLPAAFDVATVNAVIDGIGDDDAIDCRDRAILELLYSSGLRVAELAGLPLADIDFSTGFVRVLGKGGKTREVPVGASAIEAIRRWLLLRPQYASVGVATLFVSIRGTPMTTRAVEYRLRHWQRKLGLSERLYPHKMRHSVASHLLQRSHDLRAVQEFLGHANLSTTQVYTHLDFEHLKEGYLKAHPRAKRSGDDDSDA</sequence>
<dbReference type="InterPro" id="IPR013762">
    <property type="entry name" value="Integrase-like_cat_sf"/>
</dbReference>
<evidence type="ECO:0000259" key="11">
    <source>
        <dbReference type="PROSITE" id="PS51900"/>
    </source>
</evidence>
<dbReference type="Pfam" id="PF00589">
    <property type="entry name" value="Phage_integrase"/>
    <property type="match status" value="1"/>
</dbReference>
<dbReference type="PROSITE" id="PS51898">
    <property type="entry name" value="TYR_RECOMBINASE"/>
    <property type="match status" value="1"/>
</dbReference>
<evidence type="ECO:0000256" key="3">
    <source>
        <dbReference type="ARBA" id="ARBA00022618"/>
    </source>
</evidence>
<keyword evidence="7 9" id="KW-0233">DNA recombination</keyword>
<evidence type="ECO:0000256" key="7">
    <source>
        <dbReference type="ARBA" id="ARBA00023172"/>
    </source>
</evidence>
<dbReference type="InterPro" id="IPR010998">
    <property type="entry name" value="Integrase_recombinase_N"/>
</dbReference>
<evidence type="ECO:0000256" key="2">
    <source>
        <dbReference type="ARBA" id="ARBA00022490"/>
    </source>
</evidence>
<organism evidence="12 13">
    <name type="scientific">Jeongeupia naejangsanensis</name>
    <dbReference type="NCBI Taxonomy" id="613195"/>
    <lineage>
        <taxon>Bacteria</taxon>
        <taxon>Pseudomonadati</taxon>
        <taxon>Pseudomonadota</taxon>
        <taxon>Betaproteobacteria</taxon>
        <taxon>Neisseriales</taxon>
        <taxon>Chitinibacteraceae</taxon>
        <taxon>Jeongeupia</taxon>
    </lineage>
</organism>
<dbReference type="InterPro" id="IPR002104">
    <property type="entry name" value="Integrase_catalytic"/>
</dbReference>
<comment type="subunit">
    <text evidence="9">Forms a cyclic heterotetrameric complex composed of two molecules of XerC and two molecules of XerD.</text>
</comment>
<reference evidence="12 13" key="1">
    <citation type="submission" date="2021-01" db="EMBL/GenBank/DDBJ databases">
        <title>Draft Genome Sequence and Polyhydroxyalkanoate Biosynthetic Potential of Jeongeupia naejangsanensis Type Strain DSM 24253.</title>
        <authorList>
            <person name="Turrini P."/>
            <person name="Artuso I."/>
            <person name="Lugli G.A."/>
            <person name="Frangipani E."/>
            <person name="Ventura M."/>
            <person name="Visca P."/>
        </authorList>
    </citation>
    <scope>NUCLEOTIDE SEQUENCE [LARGE SCALE GENOMIC DNA]</scope>
    <source>
        <strain evidence="12 13">DSM 24253</strain>
    </source>
</reference>
<dbReference type="SUPFAM" id="SSF56349">
    <property type="entry name" value="DNA breaking-rejoining enzymes"/>
    <property type="match status" value="1"/>
</dbReference>
<dbReference type="Pfam" id="PF02899">
    <property type="entry name" value="Phage_int_SAM_1"/>
    <property type="match status" value="1"/>
</dbReference>
<keyword evidence="6 9" id="KW-0238">DNA-binding</keyword>
<keyword evidence="13" id="KW-1185">Reference proteome</keyword>
<feature type="active site" evidence="9">
    <location>
        <position position="156"/>
    </location>
</feature>
<dbReference type="Gene3D" id="1.10.443.10">
    <property type="entry name" value="Intergrase catalytic core"/>
    <property type="match status" value="1"/>
</dbReference>
<comment type="caution">
    <text evidence="12">The sequence shown here is derived from an EMBL/GenBank/DDBJ whole genome shotgun (WGS) entry which is preliminary data.</text>
</comment>
<comment type="subcellular location">
    <subcellularLocation>
        <location evidence="1 9">Cytoplasm</location>
    </subcellularLocation>
</comment>
<evidence type="ECO:0000256" key="6">
    <source>
        <dbReference type="ARBA" id="ARBA00023125"/>
    </source>
</evidence>
<dbReference type="Proteomes" id="UP000809431">
    <property type="component" value="Unassembled WGS sequence"/>
</dbReference>
<feature type="active site" evidence="9">
    <location>
        <position position="252"/>
    </location>
</feature>
<feature type="active site" evidence="9">
    <location>
        <position position="249"/>
    </location>
</feature>
<dbReference type="InterPro" id="IPR044068">
    <property type="entry name" value="CB"/>
</dbReference>
<dbReference type="HAMAP" id="MF_01808">
    <property type="entry name" value="Recomb_XerC_XerD"/>
    <property type="match status" value="1"/>
</dbReference>
<dbReference type="InterPro" id="IPR023009">
    <property type="entry name" value="Tyrosine_recombinase_XerC/XerD"/>
</dbReference>
<evidence type="ECO:0000256" key="8">
    <source>
        <dbReference type="ARBA" id="ARBA00023306"/>
    </source>
</evidence>
<comment type="function">
    <text evidence="9">Site-specific tyrosine recombinase, which acts by catalyzing the cutting and rejoining of the recombining DNA molecules. The XerC-XerD complex is essential to convert dimers of the bacterial chromosome into monomers to permit their segregation at cell division. It also contributes to the segregational stability of plasmids.</text>
</comment>
<feature type="domain" description="Tyr recombinase" evidence="10">
    <location>
        <begin position="116"/>
        <end position="297"/>
    </location>
</feature>
<dbReference type="InterPro" id="IPR011010">
    <property type="entry name" value="DNA_brk_join_enz"/>
</dbReference>
<keyword evidence="3 9" id="KW-0132">Cell division</keyword>
<evidence type="ECO:0000256" key="4">
    <source>
        <dbReference type="ARBA" id="ARBA00022829"/>
    </source>
</evidence>
<dbReference type="EMBL" id="JAESND010000009">
    <property type="protein sequence ID" value="MBM3117243.1"/>
    <property type="molecule type" value="Genomic_DNA"/>
</dbReference>
<feature type="active site" evidence="9">
    <location>
        <position position="180"/>
    </location>
</feature>
<accession>A0ABS2BNR8</accession>
<dbReference type="PANTHER" id="PTHR30349:SF81">
    <property type="entry name" value="TYROSINE RECOMBINASE XERC"/>
    <property type="match status" value="1"/>
</dbReference>
<evidence type="ECO:0000256" key="9">
    <source>
        <dbReference type="HAMAP-Rule" id="MF_01808"/>
    </source>
</evidence>
<keyword evidence="2 9" id="KW-0963">Cytoplasm</keyword>
<dbReference type="InterPro" id="IPR004107">
    <property type="entry name" value="Integrase_SAM-like_N"/>
</dbReference>
<dbReference type="RefSeq" id="WP_203539468.1">
    <property type="nucleotide sequence ID" value="NZ_JAESND010000009.1"/>
</dbReference>
<dbReference type="InterPro" id="IPR050090">
    <property type="entry name" value="Tyrosine_recombinase_XerCD"/>
</dbReference>
<gene>
    <name evidence="9" type="primary">xerC</name>
    <name evidence="12" type="ORF">JMJ54_15520</name>
</gene>